<reference evidence="1 2" key="1">
    <citation type="submission" date="2020-08" db="EMBL/GenBank/DDBJ databases">
        <title>Genomic Encyclopedia of Type Strains, Phase IV (KMG-IV): sequencing the most valuable type-strain genomes for metagenomic binning, comparative biology and taxonomic classification.</title>
        <authorList>
            <person name="Goeker M."/>
        </authorList>
    </citation>
    <scope>NUCLEOTIDE SEQUENCE [LARGE SCALE GENOMIC DNA]</scope>
    <source>
        <strain evidence="1 2">DSM 14590</strain>
    </source>
</reference>
<comment type="caution">
    <text evidence="1">The sequence shown here is derived from an EMBL/GenBank/DDBJ whole genome shotgun (WGS) entry which is preliminary data.</text>
</comment>
<dbReference type="EMBL" id="JACICZ010000020">
    <property type="protein sequence ID" value="MBB3870305.1"/>
    <property type="molecule type" value="Genomic_DNA"/>
</dbReference>
<proteinExistence type="predicted"/>
<evidence type="ECO:0000313" key="1">
    <source>
        <dbReference type="EMBL" id="MBB3870305.1"/>
    </source>
</evidence>
<sequence length="322" mass="37619">MPDEEKIHTLRVSERINNYGKSLFEWYGINNINNENLDDFSAYTRVGDRFGKNSFCKVEIVINDYYEIDKSTNDKLFQSCFTYLEKVCEVYNYFIDIYASVTRHKQISKLSIRDIHHFKIFHAQEYEVLTCIEIAAFHHLTAYDKNYVNSAGNELNTEIQKELFNNNELRMLKNFGIDAIRQLFSGNYLLGIVVSIIQLEGMLHNLFFIAYKKMGMTSEKQINNEIDSCGVRLMLDNLSNTIRNDIYQKDILPFLDDVILANKIRNKYVHKGKNPYMIKTFDQAEKLINIVNKFCHVLENIITNNTDAILPTKIIKKQGSPK</sequence>
<evidence type="ECO:0000313" key="2">
    <source>
        <dbReference type="Proteomes" id="UP000613002"/>
    </source>
</evidence>
<gene>
    <name evidence="1" type="ORF">HNR78_003232</name>
</gene>
<dbReference type="RefSeq" id="WP_062756381.1">
    <property type="nucleotide sequence ID" value="NZ_BDAQ01000022.1"/>
</dbReference>
<dbReference type="Proteomes" id="UP000613002">
    <property type="component" value="Unassembled WGS sequence"/>
</dbReference>
<protein>
    <submittedName>
        <fullName evidence="1">Uncharacterized protein</fullName>
    </submittedName>
</protein>
<keyword evidence="2" id="KW-1185">Reference proteome</keyword>
<dbReference type="AlphaFoldDB" id="A0A6G9J3G1"/>
<accession>A0A6G9J3G1</accession>
<name>A0A6G9J3G1_9BACL</name>
<organism evidence="1 2">
    <name type="scientific">Parageobacillus toebii NBRC 107807</name>
    <dbReference type="NCBI Taxonomy" id="1223503"/>
    <lineage>
        <taxon>Bacteria</taxon>
        <taxon>Bacillati</taxon>
        <taxon>Bacillota</taxon>
        <taxon>Bacilli</taxon>
        <taxon>Bacillales</taxon>
        <taxon>Anoxybacillaceae</taxon>
        <taxon>Parageobacillus</taxon>
    </lineage>
</organism>